<sequence>MISAAVQGLGVALETLRFAEEEIASGTLVRLGEGQCEGIRRDLHFLCWRARDDEAPSIRHFREWILAEEGPAEPSGDVGMAALQPIG</sequence>
<dbReference type="RefSeq" id="WP_378971676.1">
    <property type="nucleotide sequence ID" value="NZ_JBHSWN010000001.1"/>
</dbReference>
<dbReference type="EMBL" id="JBHSWN010000001">
    <property type="protein sequence ID" value="MFC6791123.1"/>
    <property type="molecule type" value="Genomic_DNA"/>
</dbReference>
<dbReference type="Gene3D" id="3.40.190.10">
    <property type="entry name" value="Periplasmic binding protein-like II"/>
    <property type="match status" value="2"/>
</dbReference>
<evidence type="ECO:0008006" key="3">
    <source>
        <dbReference type="Google" id="ProtNLM"/>
    </source>
</evidence>
<comment type="caution">
    <text evidence="1">The sequence shown here is derived from an EMBL/GenBank/DDBJ whole genome shotgun (WGS) entry which is preliminary data.</text>
</comment>
<accession>A0ABW2BL36</accession>
<evidence type="ECO:0000313" key="1">
    <source>
        <dbReference type="EMBL" id="MFC6791123.1"/>
    </source>
</evidence>
<name>A0ABW2BL36_9HYPH</name>
<proteinExistence type="predicted"/>
<gene>
    <name evidence="1" type="ORF">ACFQE0_16780</name>
</gene>
<evidence type="ECO:0000313" key="2">
    <source>
        <dbReference type="Proteomes" id="UP001596292"/>
    </source>
</evidence>
<organism evidence="1 2">
    <name type="scientific">Methylobacterium komagatae</name>
    <dbReference type="NCBI Taxonomy" id="374425"/>
    <lineage>
        <taxon>Bacteria</taxon>
        <taxon>Pseudomonadati</taxon>
        <taxon>Pseudomonadota</taxon>
        <taxon>Alphaproteobacteria</taxon>
        <taxon>Hyphomicrobiales</taxon>
        <taxon>Methylobacteriaceae</taxon>
        <taxon>Methylobacterium</taxon>
    </lineage>
</organism>
<keyword evidence="2" id="KW-1185">Reference proteome</keyword>
<protein>
    <recommendedName>
        <fullName evidence="3">LysR substrate-binding domain-containing protein</fullName>
    </recommendedName>
</protein>
<reference evidence="2" key="1">
    <citation type="journal article" date="2019" name="Int. J. Syst. Evol. Microbiol.">
        <title>The Global Catalogue of Microorganisms (GCM) 10K type strain sequencing project: providing services to taxonomists for standard genome sequencing and annotation.</title>
        <authorList>
            <consortium name="The Broad Institute Genomics Platform"/>
            <consortium name="The Broad Institute Genome Sequencing Center for Infectious Disease"/>
            <person name="Wu L."/>
            <person name="Ma J."/>
        </authorList>
    </citation>
    <scope>NUCLEOTIDE SEQUENCE [LARGE SCALE GENOMIC DNA]</scope>
    <source>
        <strain evidence="2">CCUG 48316</strain>
    </source>
</reference>
<dbReference type="SUPFAM" id="SSF53850">
    <property type="entry name" value="Periplasmic binding protein-like II"/>
    <property type="match status" value="1"/>
</dbReference>
<dbReference type="Proteomes" id="UP001596292">
    <property type="component" value="Unassembled WGS sequence"/>
</dbReference>